<name>A0ABV5D1F3_9ACTN</name>
<reference evidence="2 3" key="1">
    <citation type="submission" date="2024-04" db="EMBL/GenBank/DDBJ databases">
        <title>Polymorphospora sp. isolated from Baiyangdian Lake in Xiong'an New Area.</title>
        <authorList>
            <person name="Zhang X."/>
            <person name="Liu J."/>
        </authorList>
    </citation>
    <scope>NUCLEOTIDE SEQUENCE [LARGE SCALE GENOMIC DNA]</scope>
    <source>
        <strain evidence="2 3">2-325</strain>
    </source>
</reference>
<sequence length="125" mass="13702">MVDTLAGMAIARLPLIAIDCPDPGALARFYGAMLDWKVDVSVDRASVCPEDGQCIAFHRVADYTPPTWPTRERPKQMHLDMFVDDLDAAEAAVTDLGATKHPDQPGTSYRVFLDPAGHPFCLCLE</sequence>
<dbReference type="CDD" id="cd06587">
    <property type="entry name" value="VOC"/>
    <property type="match status" value="1"/>
</dbReference>
<evidence type="ECO:0000259" key="1">
    <source>
        <dbReference type="Pfam" id="PF18029"/>
    </source>
</evidence>
<keyword evidence="3" id="KW-1185">Reference proteome</keyword>
<evidence type="ECO:0000313" key="2">
    <source>
        <dbReference type="EMBL" id="MFB6398093.1"/>
    </source>
</evidence>
<dbReference type="SUPFAM" id="SSF54593">
    <property type="entry name" value="Glyoxalase/Bleomycin resistance protein/Dihydroxybiphenyl dioxygenase"/>
    <property type="match status" value="1"/>
</dbReference>
<comment type="caution">
    <text evidence="2">The sequence shown here is derived from an EMBL/GenBank/DDBJ whole genome shotgun (WGS) entry which is preliminary data.</text>
</comment>
<evidence type="ECO:0000313" key="3">
    <source>
        <dbReference type="Proteomes" id="UP001582793"/>
    </source>
</evidence>
<dbReference type="PANTHER" id="PTHR35908">
    <property type="entry name" value="HYPOTHETICAL FUSION PROTEIN"/>
    <property type="match status" value="1"/>
</dbReference>
<dbReference type="InterPro" id="IPR029068">
    <property type="entry name" value="Glyas_Bleomycin-R_OHBP_Dase"/>
</dbReference>
<gene>
    <name evidence="2" type="ORF">AAFH96_34210</name>
</gene>
<dbReference type="Pfam" id="PF18029">
    <property type="entry name" value="Glyoxalase_6"/>
    <property type="match status" value="1"/>
</dbReference>
<dbReference type="RefSeq" id="WP_375736970.1">
    <property type="nucleotide sequence ID" value="NZ_JBCGDC010000198.1"/>
</dbReference>
<dbReference type="EMBL" id="JBCGDC010000198">
    <property type="protein sequence ID" value="MFB6398093.1"/>
    <property type="molecule type" value="Genomic_DNA"/>
</dbReference>
<dbReference type="Proteomes" id="UP001582793">
    <property type="component" value="Unassembled WGS sequence"/>
</dbReference>
<proteinExistence type="predicted"/>
<accession>A0ABV5D1F3</accession>
<dbReference type="PANTHER" id="PTHR35908:SF1">
    <property type="entry name" value="CONSERVED PROTEIN"/>
    <property type="match status" value="1"/>
</dbReference>
<protein>
    <submittedName>
        <fullName evidence="2">VOC family protein</fullName>
    </submittedName>
</protein>
<dbReference type="Gene3D" id="3.10.180.10">
    <property type="entry name" value="2,3-Dihydroxybiphenyl 1,2-Dioxygenase, domain 1"/>
    <property type="match status" value="1"/>
</dbReference>
<organism evidence="2 3">
    <name type="scientific">Polymorphospora lycopeni</name>
    <dbReference type="NCBI Taxonomy" id="3140240"/>
    <lineage>
        <taxon>Bacteria</taxon>
        <taxon>Bacillati</taxon>
        <taxon>Actinomycetota</taxon>
        <taxon>Actinomycetes</taxon>
        <taxon>Micromonosporales</taxon>
        <taxon>Micromonosporaceae</taxon>
        <taxon>Polymorphospora</taxon>
    </lineage>
</organism>
<dbReference type="InterPro" id="IPR041581">
    <property type="entry name" value="Glyoxalase_6"/>
</dbReference>
<feature type="domain" description="Glyoxalase-like" evidence="1">
    <location>
        <begin position="16"/>
        <end position="123"/>
    </location>
</feature>